<feature type="compositionally biased region" description="Low complexity" evidence="1">
    <location>
        <begin position="1"/>
        <end position="16"/>
    </location>
</feature>
<feature type="region of interest" description="Disordered" evidence="1">
    <location>
        <begin position="1"/>
        <end position="57"/>
    </location>
</feature>
<evidence type="ECO:0000313" key="3">
    <source>
        <dbReference type="Proteomes" id="UP000026961"/>
    </source>
</evidence>
<dbReference type="InterPro" id="IPR023203">
    <property type="entry name" value="TTHA0068_sf"/>
</dbReference>
<reference evidence="2" key="2">
    <citation type="submission" date="2018-05" db="EMBL/GenBank/DDBJ databases">
        <title>OgluRS3 (Oryza glumaepatula Reference Sequence Version 3).</title>
        <authorList>
            <person name="Zhang J."/>
            <person name="Kudrna D."/>
            <person name="Lee S."/>
            <person name="Talag J."/>
            <person name="Welchert J."/>
            <person name="Wing R.A."/>
        </authorList>
    </citation>
    <scope>NUCLEOTIDE SEQUENCE [LARGE SCALE GENOMIC DNA]</scope>
</reference>
<dbReference type="PANTHER" id="PTHR34796:SF1">
    <property type="entry name" value="EXPRESSED PROTEIN"/>
    <property type="match status" value="1"/>
</dbReference>
<dbReference type="PANTHER" id="PTHR34796">
    <property type="entry name" value="EXPRESSED PROTEIN"/>
    <property type="match status" value="1"/>
</dbReference>
<dbReference type="Pfam" id="PF03745">
    <property type="entry name" value="DUF309"/>
    <property type="match status" value="1"/>
</dbReference>
<keyword evidence="3" id="KW-1185">Reference proteome</keyword>
<feature type="compositionally biased region" description="Basic residues" evidence="1">
    <location>
        <begin position="38"/>
        <end position="52"/>
    </location>
</feature>
<dbReference type="Proteomes" id="UP000026961">
    <property type="component" value="Chromosome 11"/>
</dbReference>
<protein>
    <submittedName>
        <fullName evidence="2">Uncharacterized protein</fullName>
    </submittedName>
</protein>
<dbReference type="Gene3D" id="1.10.3450.10">
    <property type="entry name" value="TTHA0068-like"/>
    <property type="match status" value="1"/>
</dbReference>
<reference evidence="2" key="1">
    <citation type="submission" date="2015-04" db="UniProtKB">
        <authorList>
            <consortium name="EnsemblPlants"/>
        </authorList>
    </citation>
    <scope>IDENTIFICATION</scope>
</reference>
<dbReference type="Gramene" id="OGLUM11G01520.1">
    <property type="protein sequence ID" value="OGLUM11G01520.1"/>
    <property type="gene ID" value="OGLUM11G01520"/>
</dbReference>
<dbReference type="EnsemblPlants" id="OGLUM11G01520.1">
    <property type="protein sequence ID" value="OGLUM11G01520.1"/>
    <property type="gene ID" value="OGLUM11G01520"/>
</dbReference>
<dbReference type="eggNOG" id="ENOG502QW8C">
    <property type="taxonomic scope" value="Eukaryota"/>
</dbReference>
<proteinExistence type="predicted"/>
<sequence length="309" mass="34539">MANSHSAASLHAARLLPQQRTPTAPRTLLPAGGGLLLRRPHPPLHQQRRSRSSSRPDLRCRRRLLTARGDYDFYENYADEEGDEEDSSEVIGGSFDAAVALFNGGEFHACHDVVEELWYTAEEPTRTLLHAILQCAVAFHHLFNQVYIFIVSFPHLTMHSKLVITPVKFVIRHDRAQTQNHRGAMMELGEGLCKLRKLRLDDDTTSPFSRFQEEVAAALNFIYRTQKELAACTDDLCLTMDGSTTSYQLLGNFAAGQKLYRLETTTSADGDGVPTIIFSASSRLVRVKLPTLSATEHHLAALQCTSEYI</sequence>
<dbReference type="HOGENOM" id="CLU_090144_0_0_1"/>
<accession>A0A0E0BEU7</accession>
<name>A0A0E0BEU7_9ORYZ</name>
<evidence type="ECO:0000313" key="2">
    <source>
        <dbReference type="EnsemblPlants" id="OGLUM11G01520.1"/>
    </source>
</evidence>
<organism evidence="2">
    <name type="scientific">Oryza glumipatula</name>
    <dbReference type="NCBI Taxonomy" id="40148"/>
    <lineage>
        <taxon>Eukaryota</taxon>
        <taxon>Viridiplantae</taxon>
        <taxon>Streptophyta</taxon>
        <taxon>Embryophyta</taxon>
        <taxon>Tracheophyta</taxon>
        <taxon>Spermatophyta</taxon>
        <taxon>Magnoliopsida</taxon>
        <taxon>Liliopsida</taxon>
        <taxon>Poales</taxon>
        <taxon>Poaceae</taxon>
        <taxon>BOP clade</taxon>
        <taxon>Oryzoideae</taxon>
        <taxon>Oryzeae</taxon>
        <taxon>Oryzinae</taxon>
        <taxon>Oryza</taxon>
    </lineage>
</organism>
<dbReference type="SUPFAM" id="SSF140663">
    <property type="entry name" value="TTHA0068-like"/>
    <property type="match status" value="2"/>
</dbReference>
<evidence type="ECO:0000256" key="1">
    <source>
        <dbReference type="SAM" id="MobiDB-lite"/>
    </source>
</evidence>
<dbReference type="AlphaFoldDB" id="A0A0E0BEU7"/>
<dbReference type="InterPro" id="IPR005500">
    <property type="entry name" value="DUF309"/>
</dbReference>